<reference evidence="1 2" key="1">
    <citation type="submission" date="2019-11" db="EMBL/GenBank/DDBJ databases">
        <title>Comparative genomics of hydrocarbon-degrading Desulfosarcina strains.</title>
        <authorList>
            <person name="Watanabe M."/>
            <person name="Kojima H."/>
            <person name="Fukui M."/>
        </authorList>
    </citation>
    <scope>NUCLEOTIDE SEQUENCE [LARGE SCALE GENOMIC DNA]</scope>
    <source>
        <strain evidence="2">oXyS1</strain>
    </source>
</reference>
<keyword evidence="2" id="KW-1185">Reference proteome</keyword>
<dbReference type="Pfam" id="PF03692">
    <property type="entry name" value="CxxCxxCC"/>
    <property type="match status" value="1"/>
</dbReference>
<dbReference type="RefSeq" id="WP_155311353.1">
    <property type="nucleotide sequence ID" value="NZ_AP021879.1"/>
</dbReference>
<dbReference type="EMBL" id="AP021879">
    <property type="protein sequence ID" value="BBO90276.1"/>
    <property type="molecule type" value="Genomic_DNA"/>
</dbReference>
<dbReference type="PANTHER" id="PTHR35866:SF1">
    <property type="entry name" value="YKGJ FAMILY CYSTEINE CLUSTER PROTEIN"/>
    <property type="match status" value="1"/>
</dbReference>
<organism evidence="1 2">
    <name type="scientific">Desulfosarcina ovata subsp. ovata</name>
    <dbReference type="NCBI Taxonomy" id="2752305"/>
    <lineage>
        <taxon>Bacteria</taxon>
        <taxon>Pseudomonadati</taxon>
        <taxon>Thermodesulfobacteriota</taxon>
        <taxon>Desulfobacteria</taxon>
        <taxon>Desulfobacterales</taxon>
        <taxon>Desulfosarcinaceae</taxon>
        <taxon>Desulfosarcina</taxon>
    </lineage>
</organism>
<protein>
    <submittedName>
        <fullName evidence="1">Zinc/iron-chelating domain-containing protein</fullName>
    </submittedName>
</protein>
<dbReference type="InterPro" id="IPR005358">
    <property type="entry name" value="Puta_zinc/iron-chelating_dom"/>
</dbReference>
<evidence type="ECO:0000313" key="2">
    <source>
        <dbReference type="Proteomes" id="UP000422108"/>
    </source>
</evidence>
<name>A0A5K8ACM8_9BACT</name>
<sequence length="144" mass="16535">MLNRLAQRPYFFDTGIRFTCRRCGTCCTGAPGIVHVNARETAAIAAYLGLPVSRVIETYLTPWEDGYRINETEDGRCLFFEDGCRVYPVRPTQCRTFPFWFRNLRSETHWKATQKACPGIGSGDYFSKDDILNILFNGMPQEIF</sequence>
<dbReference type="AlphaFoldDB" id="A0A5K8ACM8"/>
<evidence type="ECO:0000313" key="1">
    <source>
        <dbReference type="EMBL" id="BBO90276.1"/>
    </source>
</evidence>
<gene>
    <name evidence="1" type="ORF">DSCOOX_34560</name>
</gene>
<dbReference type="PANTHER" id="PTHR35866">
    <property type="entry name" value="PUTATIVE-RELATED"/>
    <property type="match status" value="1"/>
</dbReference>
<accession>A0A5K8ACM8</accession>
<proteinExistence type="predicted"/>
<dbReference type="Proteomes" id="UP000422108">
    <property type="component" value="Chromosome"/>
</dbReference>